<feature type="domain" description="HTH lysR-type" evidence="5">
    <location>
        <begin position="10"/>
        <end position="66"/>
    </location>
</feature>
<dbReference type="AlphaFoldDB" id="S6AVH9"/>
<evidence type="ECO:0000256" key="1">
    <source>
        <dbReference type="ARBA" id="ARBA00009437"/>
    </source>
</evidence>
<dbReference type="GO" id="GO:0003700">
    <property type="term" value="F:DNA-binding transcription factor activity"/>
    <property type="evidence" value="ECO:0007669"/>
    <property type="project" value="InterPro"/>
</dbReference>
<evidence type="ECO:0000313" key="6">
    <source>
        <dbReference type="EMBL" id="BAN48461.1"/>
    </source>
</evidence>
<dbReference type="GO" id="GO:0003677">
    <property type="term" value="F:DNA binding"/>
    <property type="evidence" value="ECO:0007669"/>
    <property type="project" value="UniProtKB-KW"/>
</dbReference>
<keyword evidence="2" id="KW-0805">Transcription regulation</keyword>
<reference evidence="6 7" key="1">
    <citation type="journal article" date="2013" name="Genome Announc.">
        <title>Complete Genome Sequence of the Carbazole Degrader Pseudomonas resinovorans Strain CA10 (NBRC 106553).</title>
        <authorList>
            <person name="Shintani M."/>
            <person name="Hosoyama A."/>
            <person name="Ohji S."/>
            <person name="Tsuchikane K."/>
            <person name="Takarada H."/>
            <person name="Yamazoe A."/>
            <person name="Fujita N."/>
            <person name="Nojiri H."/>
        </authorList>
    </citation>
    <scope>NUCLEOTIDE SEQUENCE [LARGE SCALE GENOMIC DNA]</scope>
    <source>
        <strain evidence="6 7">NBRC 106553</strain>
    </source>
</reference>
<dbReference type="Pfam" id="PF03466">
    <property type="entry name" value="LysR_substrate"/>
    <property type="match status" value="1"/>
</dbReference>
<dbReference type="STRING" id="1245471.PCA10_27290"/>
<comment type="similarity">
    <text evidence="1">Belongs to the LysR transcriptional regulatory family.</text>
</comment>
<dbReference type="PRINTS" id="PR00039">
    <property type="entry name" value="HTHLYSR"/>
</dbReference>
<dbReference type="OrthoDB" id="8557381at2"/>
<evidence type="ECO:0000256" key="2">
    <source>
        <dbReference type="ARBA" id="ARBA00023015"/>
    </source>
</evidence>
<keyword evidence="4" id="KW-0804">Transcription</keyword>
<evidence type="ECO:0000256" key="4">
    <source>
        <dbReference type="ARBA" id="ARBA00023163"/>
    </source>
</evidence>
<accession>S6AVH9</accession>
<dbReference type="InterPro" id="IPR000847">
    <property type="entry name" value="LysR_HTH_N"/>
</dbReference>
<dbReference type="InterPro" id="IPR005119">
    <property type="entry name" value="LysR_subst-bd"/>
</dbReference>
<evidence type="ECO:0000256" key="3">
    <source>
        <dbReference type="ARBA" id="ARBA00023125"/>
    </source>
</evidence>
<keyword evidence="3" id="KW-0238">DNA-binding</keyword>
<dbReference type="Gene3D" id="1.10.10.10">
    <property type="entry name" value="Winged helix-like DNA-binding domain superfamily/Winged helix DNA-binding domain"/>
    <property type="match status" value="1"/>
</dbReference>
<dbReference type="Pfam" id="PF00126">
    <property type="entry name" value="HTH_1"/>
    <property type="match status" value="1"/>
</dbReference>
<dbReference type="HOGENOM" id="CLU_039613_39_0_6"/>
<name>S6AVH9_METRE</name>
<dbReference type="Gene3D" id="3.40.190.10">
    <property type="entry name" value="Periplasmic binding protein-like II"/>
    <property type="match status" value="2"/>
</dbReference>
<keyword evidence="7" id="KW-1185">Reference proteome</keyword>
<dbReference type="PANTHER" id="PTHR30118:SF15">
    <property type="entry name" value="TRANSCRIPTIONAL REGULATORY PROTEIN"/>
    <property type="match status" value="1"/>
</dbReference>
<organism evidence="6 7">
    <name type="scientific">Metapseudomonas resinovorans NBRC 106553</name>
    <dbReference type="NCBI Taxonomy" id="1245471"/>
    <lineage>
        <taxon>Bacteria</taxon>
        <taxon>Pseudomonadati</taxon>
        <taxon>Pseudomonadota</taxon>
        <taxon>Gammaproteobacteria</taxon>
        <taxon>Pseudomonadales</taxon>
        <taxon>Pseudomonadaceae</taxon>
        <taxon>Metapseudomonas</taxon>
    </lineage>
</organism>
<gene>
    <name evidence="6" type="ORF">PCA10_27290</name>
</gene>
<dbReference type="PROSITE" id="PS50931">
    <property type="entry name" value="HTH_LYSR"/>
    <property type="match status" value="1"/>
</dbReference>
<evidence type="ECO:0000313" key="7">
    <source>
        <dbReference type="Proteomes" id="UP000015503"/>
    </source>
</evidence>
<dbReference type="InterPro" id="IPR036390">
    <property type="entry name" value="WH_DNA-bd_sf"/>
</dbReference>
<dbReference type="InterPro" id="IPR050389">
    <property type="entry name" value="LysR-type_TF"/>
</dbReference>
<evidence type="ECO:0000259" key="5">
    <source>
        <dbReference type="PROSITE" id="PS50931"/>
    </source>
</evidence>
<dbReference type="SUPFAM" id="SSF46785">
    <property type="entry name" value="Winged helix' DNA-binding domain"/>
    <property type="match status" value="1"/>
</dbReference>
<protein>
    <submittedName>
        <fullName evidence="6">Putative LysR family transcriptional regulator</fullName>
    </submittedName>
</protein>
<proteinExistence type="inferred from homology"/>
<sequence length="302" mass="33860">MNRNELRKADINLMVVFETLMQERNVTRAAEKLFLVQPTISAALNRLRALFNDPLFVRVGHRMEPTSRAETIYRHLSPALDALSVALSLTHEFDPSTSNMNFRIGLSDDVEYALLPPVLRALRSEAPNIVIVVQRADYWRIPELLANGEITVGITQTRDLPANAKRKTLRRVQPKVLRADAGDEPLSLDEYCARPHVQVSPTASTHGMADEWLQATGRKRRVVLSVPQFSALPGLLADTDLLVSLPDYIAEAMAASGQLRYESLPFETPVLELDMVWLSVLDNDPAESWLRQRLEALMGEGE</sequence>
<dbReference type="RefSeq" id="WP_016492655.1">
    <property type="nucleotide sequence ID" value="NC_021499.1"/>
</dbReference>
<dbReference type="EMBL" id="AP013068">
    <property type="protein sequence ID" value="BAN48461.1"/>
    <property type="molecule type" value="Genomic_DNA"/>
</dbReference>
<dbReference type="PATRIC" id="fig|1245471.3.peg.2765"/>
<dbReference type="KEGG" id="pre:PCA10_27290"/>
<dbReference type="Proteomes" id="UP000015503">
    <property type="component" value="Chromosome"/>
</dbReference>
<dbReference type="PANTHER" id="PTHR30118">
    <property type="entry name" value="HTH-TYPE TRANSCRIPTIONAL REGULATOR LEUO-RELATED"/>
    <property type="match status" value="1"/>
</dbReference>
<dbReference type="eggNOG" id="COG0583">
    <property type="taxonomic scope" value="Bacteria"/>
</dbReference>
<dbReference type="SUPFAM" id="SSF53850">
    <property type="entry name" value="Periplasmic binding protein-like II"/>
    <property type="match status" value="1"/>
</dbReference>
<dbReference type="InterPro" id="IPR036388">
    <property type="entry name" value="WH-like_DNA-bd_sf"/>
</dbReference>